<evidence type="ECO:0008006" key="2">
    <source>
        <dbReference type="Google" id="ProtNLM"/>
    </source>
</evidence>
<feature type="non-terminal residue" evidence="1">
    <location>
        <position position="115"/>
    </location>
</feature>
<protein>
    <recommendedName>
        <fullName evidence="2">UvrD-like helicase C-terminal domain-containing protein</fullName>
    </recommendedName>
</protein>
<accession>X1NI06</accession>
<evidence type="ECO:0000313" key="1">
    <source>
        <dbReference type="EMBL" id="GAI18309.1"/>
    </source>
</evidence>
<organism evidence="1">
    <name type="scientific">marine sediment metagenome</name>
    <dbReference type="NCBI Taxonomy" id="412755"/>
    <lineage>
        <taxon>unclassified sequences</taxon>
        <taxon>metagenomes</taxon>
        <taxon>ecological metagenomes</taxon>
    </lineage>
</organism>
<proteinExistence type="predicted"/>
<reference evidence="1" key="1">
    <citation type="journal article" date="2014" name="Front. Microbiol.">
        <title>High frequency of phylogenetically diverse reductive dehalogenase-homologous genes in deep subseafloor sedimentary metagenomes.</title>
        <authorList>
            <person name="Kawai M."/>
            <person name="Futagami T."/>
            <person name="Toyoda A."/>
            <person name="Takaki Y."/>
            <person name="Nishi S."/>
            <person name="Hori S."/>
            <person name="Arai W."/>
            <person name="Tsubouchi T."/>
            <person name="Morono Y."/>
            <person name="Uchiyama I."/>
            <person name="Ito T."/>
            <person name="Fujiyama A."/>
            <person name="Inagaki F."/>
            <person name="Takami H."/>
        </authorList>
    </citation>
    <scope>NUCLEOTIDE SEQUENCE</scope>
    <source>
        <strain evidence="1">Expedition CK06-06</strain>
    </source>
</reference>
<gene>
    <name evidence="1" type="ORF">S06H3_10019</name>
</gene>
<dbReference type="AlphaFoldDB" id="X1NI06"/>
<comment type="caution">
    <text evidence="1">The sequence shown here is derived from an EMBL/GenBank/DDBJ whole genome shotgun (WGS) entry which is preliminary data.</text>
</comment>
<name>X1NI06_9ZZZZ</name>
<sequence length="115" mass="12884">MLVFPAEKREDDDVTDEVVLEESRVYYVGATRARASLAVAALSAPRVSYLKSKRIYRRLAENTAQLEIGREGDVDRVAHLSWTKAKEVQRSLATLDGTCPGSIVTAAKENQYQRR</sequence>
<dbReference type="EMBL" id="BARV01004549">
    <property type="protein sequence ID" value="GAI18309.1"/>
    <property type="molecule type" value="Genomic_DNA"/>
</dbReference>